<feature type="transmembrane region" description="Helical" evidence="5">
    <location>
        <begin position="441"/>
        <end position="459"/>
    </location>
</feature>
<dbReference type="GO" id="GO:0046943">
    <property type="term" value="F:carboxylic acid transmembrane transporter activity"/>
    <property type="evidence" value="ECO:0007669"/>
    <property type="project" value="TreeGrafter"/>
</dbReference>
<dbReference type="GO" id="GO:0005886">
    <property type="term" value="C:plasma membrane"/>
    <property type="evidence" value="ECO:0007669"/>
    <property type="project" value="TreeGrafter"/>
</dbReference>
<feature type="transmembrane region" description="Helical" evidence="5">
    <location>
        <begin position="188"/>
        <end position="215"/>
    </location>
</feature>
<keyword evidence="4 5" id="KW-0472">Membrane</keyword>
<dbReference type="AlphaFoldDB" id="A0A9P8Q385"/>
<name>A0A9P8Q385_WICPI</name>
<evidence type="ECO:0000256" key="2">
    <source>
        <dbReference type="ARBA" id="ARBA00022692"/>
    </source>
</evidence>
<accession>A0A9P8Q385</accession>
<reference evidence="7" key="2">
    <citation type="submission" date="2021-01" db="EMBL/GenBank/DDBJ databases">
        <authorList>
            <person name="Schikora-Tamarit M.A."/>
        </authorList>
    </citation>
    <scope>NUCLEOTIDE SEQUENCE</scope>
    <source>
        <strain evidence="7">CBS2887</strain>
    </source>
</reference>
<dbReference type="Gene3D" id="1.20.1250.20">
    <property type="entry name" value="MFS general substrate transporter like domains"/>
    <property type="match status" value="1"/>
</dbReference>
<protein>
    <recommendedName>
        <fullName evidence="6">Major facilitator superfamily (MFS) profile domain-containing protein</fullName>
    </recommendedName>
</protein>
<keyword evidence="8" id="KW-1185">Reference proteome</keyword>
<evidence type="ECO:0000256" key="5">
    <source>
        <dbReference type="SAM" id="Phobius"/>
    </source>
</evidence>
<evidence type="ECO:0000313" key="8">
    <source>
        <dbReference type="Proteomes" id="UP000774326"/>
    </source>
</evidence>
<evidence type="ECO:0000259" key="6">
    <source>
        <dbReference type="PROSITE" id="PS50850"/>
    </source>
</evidence>
<keyword evidence="3 5" id="KW-1133">Transmembrane helix</keyword>
<dbReference type="PANTHER" id="PTHR23508:SF10">
    <property type="entry name" value="CARBOXYLIC ACID TRANSPORTER PROTEIN HOMOLOG"/>
    <property type="match status" value="1"/>
</dbReference>
<comment type="caution">
    <text evidence="7">The sequence shown here is derived from an EMBL/GenBank/DDBJ whole genome shotgun (WGS) entry which is preliminary data.</text>
</comment>
<evidence type="ECO:0000256" key="1">
    <source>
        <dbReference type="ARBA" id="ARBA00004141"/>
    </source>
</evidence>
<dbReference type="PROSITE" id="PS50850">
    <property type="entry name" value="MFS"/>
    <property type="match status" value="1"/>
</dbReference>
<reference evidence="7" key="1">
    <citation type="journal article" date="2021" name="Open Biol.">
        <title>Shared evolutionary footprints suggest mitochondrial oxidative damage underlies multiple complex I losses in fungi.</title>
        <authorList>
            <person name="Schikora-Tamarit M.A."/>
            <person name="Marcet-Houben M."/>
            <person name="Nosek J."/>
            <person name="Gabaldon T."/>
        </authorList>
    </citation>
    <scope>NUCLEOTIDE SEQUENCE</scope>
    <source>
        <strain evidence="7">CBS2887</strain>
    </source>
</reference>
<evidence type="ECO:0000256" key="4">
    <source>
        <dbReference type="ARBA" id="ARBA00023136"/>
    </source>
</evidence>
<feature type="transmembrane region" description="Helical" evidence="5">
    <location>
        <begin position="227"/>
        <end position="248"/>
    </location>
</feature>
<dbReference type="InterPro" id="IPR020846">
    <property type="entry name" value="MFS_dom"/>
</dbReference>
<keyword evidence="2 5" id="KW-0812">Transmembrane</keyword>
<proteinExistence type="predicted"/>
<dbReference type="Proteomes" id="UP000774326">
    <property type="component" value="Unassembled WGS sequence"/>
</dbReference>
<dbReference type="SUPFAM" id="SSF103473">
    <property type="entry name" value="MFS general substrate transporter"/>
    <property type="match status" value="1"/>
</dbReference>
<feature type="transmembrane region" description="Helical" evidence="5">
    <location>
        <begin position="149"/>
        <end position="167"/>
    </location>
</feature>
<feature type="transmembrane region" description="Helical" evidence="5">
    <location>
        <begin position="373"/>
        <end position="392"/>
    </location>
</feature>
<feature type="transmembrane region" description="Helical" evidence="5">
    <location>
        <begin position="345"/>
        <end position="367"/>
    </location>
</feature>
<gene>
    <name evidence="7" type="ORF">WICPIJ_005636</name>
</gene>
<feature type="domain" description="Major facilitator superfamily (MFS) profile" evidence="6">
    <location>
        <begin position="55"/>
        <end position="463"/>
    </location>
</feature>
<evidence type="ECO:0000256" key="3">
    <source>
        <dbReference type="ARBA" id="ARBA00022989"/>
    </source>
</evidence>
<feature type="transmembrane region" description="Helical" evidence="5">
    <location>
        <begin position="290"/>
        <end position="312"/>
    </location>
</feature>
<feature type="transmembrane region" description="Helical" evidence="5">
    <location>
        <begin position="318"/>
        <end position="338"/>
    </location>
</feature>
<sequence>MSLNSTKREFAEATTTVSIDEKNLVSSTSVKETSSLDDDEATEEKKEGFFSKYGGILVGGSAFISDGFQQGIPSIANVLLSAQYSTYTTSYKTMFSNSLLISNIIGQVSFGFLADRLGRKPSFAFSTALIVIGSILCACAKSNSDVGLFWFLIIARGITGTGIGGEYPLSATSAMETANEKIKSRKKLIPFILASNFPISMGVPMACIAFLIVLAAVGGEHTKHKEAIWRTLFAIGAIIPLTIFFFRWKMHHAESYKNNAIKKNVPYWLALKKYWREFAGTAGMWFLMDFILYPNNIFSASIITVAIPGAGIQKLGEWQLFLSSFGVFGTLIGCVLINYISIRKLIICGFILYGVLSFIVGGCFEIFSKHAAALIIFYALMNLVLNAGVANYQSIVSSASFPTSIRGTAYGISAGIGKAGAAIGTSIFTPLQQKHGKKSTFYLSGAVALIGAVVVYFGVPDYSDKDLDFLDEEFNDYLLANGWNGEVGEFENKRELVQEEEIDSN</sequence>
<comment type="subcellular location">
    <subcellularLocation>
        <location evidence="1">Membrane</location>
        <topology evidence="1">Multi-pass membrane protein</topology>
    </subcellularLocation>
</comment>
<organism evidence="7 8">
    <name type="scientific">Wickerhamomyces pijperi</name>
    <name type="common">Yeast</name>
    <name type="synonym">Pichia pijperi</name>
    <dbReference type="NCBI Taxonomy" id="599730"/>
    <lineage>
        <taxon>Eukaryota</taxon>
        <taxon>Fungi</taxon>
        <taxon>Dikarya</taxon>
        <taxon>Ascomycota</taxon>
        <taxon>Saccharomycotina</taxon>
        <taxon>Saccharomycetes</taxon>
        <taxon>Phaffomycetales</taxon>
        <taxon>Wickerhamomycetaceae</taxon>
        <taxon>Wickerhamomyces</taxon>
    </lineage>
</organism>
<feature type="transmembrane region" description="Helical" evidence="5">
    <location>
        <begin position="123"/>
        <end position="143"/>
    </location>
</feature>
<dbReference type="EMBL" id="JAEUBG010003142">
    <property type="protein sequence ID" value="KAH3683417.1"/>
    <property type="molecule type" value="Genomic_DNA"/>
</dbReference>
<dbReference type="InterPro" id="IPR005828">
    <property type="entry name" value="MFS_sugar_transport-like"/>
</dbReference>
<evidence type="ECO:0000313" key="7">
    <source>
        <dbReference type="EMBL" id="KAH3683417.1"/>
    </source>
</evidence>
<dbReference type="PANTHER" id="PTHR23508">
    <property type="entry name" value="CARBOXYLIC ACID TRANSPORTER PROTEIN HOMOLOG"/>
    <property type="match status" value="1"/>
</dbReference>
<dbReference type="InterPro" id="IPR036259">
    <property type="entry name" value="MFS_trans_sf"/>
</dbReference>
<dbReference type="Pfam" id="PF00083">
    <property type="entry name" value="Sugar_tr"/>
    <property type="match status" value="1"/>
</dbReference>
<dbReference type="OrthoDB" id="2153661at2759"/>